<keyword evidence="4" id="KW-1185">Reference proteome</keyword>
<dbReference type="STRING" id="104452.A0A0L7LCG1"/>
<dbReference type="PANTHER" id="PTHR11679">
    <property type="entry name" value="VESICLE PROTEIN SORTING-ASSOCIATED"/>
    <property type="match status" value="1"/>
</dbReference>
<dbReference type="Gene3D" id="1.25.40.850">
    <property type="match status" value="2"/>
</dbReference>
<dbReference type="Gene3D" id="3.40.50.1910">
    <property type="match status" value="1"/>
</dbReference>
<gene>
    <name evidence="3" type="ORF">OBRU01_11123</name>
</gene>
<dbReference type="InterPro" id="IPR001619">
    <property type="entry name" value="Sec1-like"/>
</dbReference>
<dbReference type="InterPro" id="IPR027482">
    <property type="entry name" value="Sec1-like_dom2"/>
</dbReference>
<evidence type="ECO:0000313" key="4">
    <source>
        <dbReference type="Proteomes" id="UP000037510"/>
    </source>
</evidence>
<evidence type="ECO:0000259" key="2">
    <source>
        <dbReference type="Pfam" id="PF10545"/>
    </source>
</evidence>
<dbReference type="GO" id="GO:0016192">
    <property type="term" value="P:vesicle-mediated transport"/>
    <property type="evidence" value="ECO:0007669"/>
    <property type="project" value="InterPro"/>
</dbReference>
<evidence type="ECO:0000256" key="1">
    <source>
        <dbReference type="ARBA" id="ARBA00009884"/>
    </source>
</evidence>
<dbReference type="SUPFAM" id="SSF56815">
    <property type="entry name" value="Sec1/munc18-like (SM) proteins"/>
    <property type="match status" value="1"/>
</dbReference>
<comment type="caution">
    <text evidence="3">The sequence shown here is derived from an EMBL/GenBank/DDBJ whole genome shotgun (WGS) entry which is preliminary data.</text>
</comment>
<dbReference type="Gene3D" id="3.40.50.2060">
    <property type="match status" value="1"/>
</dbReference>
<name>A0A0L7LCG1_OPEBR</name>
<dbReference type="EMBL" id="JTDY01001675">
    <property type="protein sequence ID" value="KOB73187.1"/>
    <property type="molecule type" value="Genomic_DNA"/>
</dbReference>
<dbReference type="InterPro" id="IPR043127">
    <property type="entry name" value="Sec-1-like_dom3a"/>
</dbReference>
<dbReference type="InterPro" id="IPR043155">
    <property type="entry name" value="VPS33_dom3b"/>
</dbReference>
<proteinExistence type="inferred from homology"/>
<dbReference type="InterPro" id="IPR036045">
    <property type="entry name" value="Sec1-like_sf"/>
</dbReference>
<evidence type="ECO:0000313" key="3">
    <source>
        <dbReference type="EMBL" id="KOB73187.1"/>
    </source>
</evidence>
<dbReference type="Gene3D" id="3.90.830.10">
    <property type="entry name" value="Syntaxin Binding Protein 1, Chain A, domain 2"/>
    <property type="match status" value="1"/>
</dbReference>
<organism evidence="3 4">
    <name type="scientific">Operophtera brumata</name>
    <name type="common">Winter moth</name>
    <name type="synonym">Phalaena brumata</name>
    <dbReference type="NCBI Taxonomy" id="104452"/>
    <lineage>
        <taxon>Eukaryota</taxon>
        <taxon>Metazoa</taxon>
        <taxon>Ecdysozoa</taxon>
        <taxon>Arthropoda</taxon>
        <taxon>Hexapoda</taxon>
        <taxon>Insecta</taxon>
        <taxon>Pterygota</taxon>
        <taxon>Neoptera</taxon>
        <taxon>Endopterygota</taxon>
        <taxon>Lepidoptera</taxon>
        <taxon>Glossata</taxon>
        <taxon>Ditrysia</taxon>
        <taxon>Geometroidea</taxon>
        <taxon>Geometridae</taxon>
        <taxon>Larentiinae</taxon>
        <taxon>Operophtera</taxon>
    </lineage>
</organism>
<accession>A0A0L7LCG1</accession>
<reference evidence="3 4" key="1">
    <citation type="journal article" date="2015" name="Genome Biol. Evol.">
        <title>The genome of winter moth (Operophtera brumata) provides a genomic perspective on sexual dimorphism and phenology.</title>
        <authorList>
            <person name="Derks M.F."/>
            <person name="Smit S."/>
            <person name="Salis L."/>
            <person name="Schijlen E."/>
            <person name="Bossers A."/>
            <person name="Mateman C."/>
            <person name="Pijl A.S."/>
            <person name="de Ridder D."/>
            <person name="Groenen M.A."/>
            <person name="Visser M.E."/>
            <person name="Megens H.J."/>
        </authorList>
    </citation>
    <scope>NUCLEOTIDE SEQUENCE [LARGE SCALE GENOMIC DNA]</scope>
    <source>
        <strain evidence="3">WM2013NL</strain>
        <tissue evidence="3">Head and thorax</tissue>
    </source>
</reference>
<dbReference type="AlphaFoldDB" id="A0A0L7LCG1"/>
<dbReference type="Pfam" id="PF10545">
    <property type="entry name" value="MADF_DNA_bdg"/>
    <property type="match status" value="1"/>
</dbReference>
<sequence>MSTHLSGGRLNVAIVQETMRTELLNLLQLYKGPKVIIWDEWLAGPVGLVAQYALLKDHEVADMFPLRPGNLPNISVKHIVFIARPKMALMDLVWDVLCRLNKEEQGSAVKGSATSCIDQLLLLDRAVDFTSVMATQLTYQGLIDEIYGIKNSTASFPGARFVSAEDASPEVTAREKKRVILNSSEELFAELRDCYFTSVGSALSLKARVIKTQLDERHKDKTCVTGSGLKPKVLEYYKRELVQVYGLTTWLTLCNLERCGLLRAQQGIRQYAVLRKKKDLTMVKKLSEDETVKFVTIYRENPCLWDITSEHYKNKAMRQTALQNLCIGMEIEGFTLEDVLRLICLQCVTGSGLKPKVLEYYKRELVQVYGLTTWLTLCNLERCGLLRAQQGIRQYAVLRKRELVQVYGLTLYNLERCGLLRAQQGIRQYAVLRKTLHLTMDEVEINSKDKNLLSSKYTPLTTLQPRSARRNSISSDNSSLDCPRVILVFFIGGCTYQEISALRTISKQEDSNVEFVILTTKLINGTNFVESLMEA</sequence>
<comment type="similarity">
    <text evidence="1">Belongs to the STXBP/unc-18/SEC1 family.</text>
</comment>
<feature type="domain" description="MADF" evidence="2">
    <location>
        <begin position="294"/>
        <end position="326"/>
    </location>
</feature>
<dbReference type="InterPro" id="IPR006578">
    <property type="entry name" value="MADF-dom"/>
</dbReference>
<protein>
    <submittedName>
        <fullName evidence="3">Vacuolar protein sorting-associated protein 33A</fullName>
    </submittedName>
</protein>
<dbReference type="Proteomes" id="UP000037510">
    <property type="component" value="Unassembled WGS sequence"/>
</dbReference>
<dbReference type="InterPro" id="IPR043154">
    <property type="entry name" value="Sec-1-like_dom1"/>
</dbReference>
<dbReference type="Pfam" id="PF00995">
    <property type="entry name" value="Sec1"/>
    <property type="match status" value="2"/>
</dbReference>